<sequence>MVLHGAPFQLILLVEILLTAATTATSVSPIAKPGCNDTCGDLKIPYPFGTTPDCYFNKAFFINCNYLDNSPKPFLRYSDIDVTSISLDGWLQVPNDVTSDCYKKDGDPNREDSNSRMSLQFSSDLTYRTGCISLCDSITSKYNGACTGNGCCQIDIPKGLTKINVSAYSFSNHSSVSKFNPCTYAFLTEKPQFSFSSTYLHCLPQDQYPMVLDWSITGHSQCEETKKSSIYACKKYSECYVREEYNDGSGYLCKCKKGYQGNPYLSHGCQDIDECSNPDSNDCTQTCINEEGSYTCKCHEGFQGDGRKYGEGCIVDVDLPSQFPLVKVALVSNALNLGVGIFFVVLLVSSTWLYLVLKRRNLMKLKEKFFQQNGGLVLQQQLSKRSGSSETAKIFTAEELKNATNNFDESRIIGRGGFGTVFKGFLTDNSPVAIKKSKIIDKLSNLLMRWLCSHESTTEMWSGFWVVV</sequence>
<dbReference type="EMBL" id="CM047742">
    <property type="protein sequence ID" value="KAJ0035254.1"/>
    <property type="molecule type" value="Genomic_DNA"/>
</dbReference>
<evidence type="ECO:0000313" key="2">
    <source>
        <dbReference type="Proteomes" id="UP001163603"/>
    </source>
</evidence>
<accession>A0ACC0YG51</accession>
<name>A0ACC0YG51_9ROSI</name>
<gene>
    <name evidence="1" type="ORF">Pint_25206</name>
</gene>
<comment type="caution">
    <text evidence="1">The sequence shown here is derived from an EMBL/GenBank/DDBJ whole genome shotgun (WGS) entry which is preliminary data.</text>
</comment>
<organism evidence="1 2">
    <name type="scientific">Pistacia integerrima</name>
    <dbReference type="NCBI Taxonomy" id="434235"/>
    <lineage>
        <taxon>Eukaryota</taxon>
        <taxon>Viridiplantae</taxon>
        <taxon>Streptophyta</taxon>
        <taxon>Embryophyta</taxon>
        <taxon>Tracheophyta</taxon>
        <taxon>Spermatophyta</taxon>
        <taxon>Magnoliopsida</taxon>
        <taxon>eudicotyledons</taxon>
        <taxon>Gunneridae</taxon>
        <taxon>Pentapetalae</taxon>
        <taxon>rosids</taxon>
        <taxon>malvids</taxon>
        <taxon>Sapindales</taxon>
        <taxon>Anacardiaceae</taxon>
        <taxon>Pistacia</taxon>
    </lineage>
</organism>
<keyword evidence="2" id="KW-1185">Reference proteome</keyword>
<reference evidence="2" key="1">
    <citation type="journal article" date="2023" name="G3 (Bethesda)">
        <title>Genome assembly and association tests identify interacting loci associated with vigor, precocity, and sex in interspecific pistachio rootstocks.</title>
        <authorList>
            <person name="Palmer W."/>
            <person name="Jacygrad E."/>
            <person name="Sagayaradj S."/>
            <person name="Cavanaugh K."/>
            <person name="Han R."/>
            <person name="Bertier L."/>
            <person name="Beede B."/>
            <person name="Kafkas S."/>
            <person name="Golino D."/>
            <person name="Preece J."/>
            <person name="Michelmore R."/>
        </authorList>
    </citation>
    <scope>NUCLEOTIDE SEQUENCE [LARGE SCALE GENOMIC DNA]</scope>
</reference>
<evidence type="ECO:0000313" key="1">
    <source>
        <dbReference type="EMBL" id="KAJ0035254.1"/>
    </source>
</evidence>
<proteinExistence type="predicted"/>
<dbReference type="Proteomes" id="UP001163603">
    <property type="component" value="Chromosome 7"/>
</dbReference>
<protein>
    <submittedName>
        <fullName evidence="1">Uncharacterized protein</fullName>
    </submittedName>
</protein>